<keyword evidence="1" id="KW-0812">Transmembrane</keyword>
<proteinExistence type="predicted"/>
<keyword evidence="1" id="KW-0472">Membrane</keyword>
<dbReference type="EMBL" id="MBLM01000002">
    <property type="protein sequence ID" value="OHV46139.1"/>
    <property type="molecule type" value="Genomic_DNA"/>
</dbReference>
<accession>A0A1S1RK23</accession>
<feature type="transmembrane region" description="Helical" evidence="1">
    <location>
        <begin position="12"/>
        <end position="30"/>
    </location>
</feature>
<dbReference type="RefSeq" id="WP_071081693.1">
    <property type="nucleotide sequence ID" value="NZ_MBLM01000002.1"/>
</dbReference>
<gene>
    <name evidence="2" type="ORF">CC117_00225</name>
</gene>
<dbReference type="AlphaFoldDB" id="A0A1S1RK23"/>
<keyword evidence="3" id="KW-1185">Reference proteome</keyword>
<protein>
    <submittedName>
        <fullName evidence="2">Uncharacterized protein</fullName>
    </submittedName>
</protein>
<sequence>MGRLGGWLGRYAESLISLAVAFVVAILSLVDVLDVDAVNSSILLVLALLAAAVLRDRAHGETVERALSASRQHLDEVLTPLTPQVARLNGVGHTLELARVALDETLKIRVISGTEVTDALAEARADTREWMFKGGTGTYMRAVTLPSCVEAARRGRRELKMSVEIIDPTDRLVCERYARFRRDMSPGPDGTGQEWTFRRTRNEAYAMILAAAWYEQRFNLLDIDVRLSPVMTTFRWDLSSHCLIITQDDPGAASTLIRRGGRQYDSWRIELRKSLDQARRVPMELADQAPLSEEPRIGEARALLDCLAVPLPAGLPDVEVEDIIDRAIRARNPYA</sequence>
<evidence type="ECO:0000313" key="3">
    <source>
        <dbReference type="Proteomes" id="UP000179627"/>
    </source>
</evidence>
<organism evidence="2 3">
    <name type="scientific">Parafrankia colletiae</name>
    <dbReference type="NCBI Taxonomy" id="573497"/>
    <lineage>
        <taxon>Bacteria</taxon>
        <taxon>Bacillati</taxon>
        <taxon>Actinomycetota</taxon>
        <taxon>Actinomycetes</taxon>
        <taxon>Frankiales</taxon>
        <taxon>Frankiaceae</taxon>
        <taxon>Parafrankia</taxon>
    </lineage>
</organism>
<keyword evidence="1" id="KW-1133">Transmembrane helix</keyword>
<evidence type="ECO:0000313" key="2">
    <source>
        <dbReference type="EMBL" id="OHV46139.1"/>
    </source>
</evidence>
<evidence type="ECO:0000256" key="1">
    <source>
        <dbReference type="SAM" id="Phobius"/>
    </source>
</evidence>
<comment type="caution">
    <text evidence="2">The sequence shown here is derived from an EMBL/GenBank/DDBJ whole genome shotgun (WGS) entry which is preliminary data.</text>
</comment>
<reference evidence="3" key="1">
    <citation type="submission" date="2016-07" db="EMBL/GenBank/DDBJ databases">
        <title>Sequence Frankia sp. strain CcI1.17.</title>
        <authorList>
            <person name="Ghodhbane-Gtari F."/>
            <person name="Swanson E."/>
            <person name="Gueddou A."/>
            <person name="Morris K."/>
            <person name="Hezbri K."/>
            <person name="Ktari A."/>
            <person name="Nouioui I."/>
            <person name="Abebe-Akele F."/>
            <person name="Simpson S."/>
            <person name="Thomas K."/>
            <person name="Gtari M."/>
            <person name="Tisa L.S."/>
            <person name="Hurst S."/>
        </authorList>
    </citation>
    <scope>NUCLEOTIDE SEQUENCE [LARGE SCALE GENOMIC DNA]</scope>
    <source>
        <strain evidence="3">Cc1.17</strain>
    </source>
</reference>
<dbReference type="Proteomes" id="UP000179627">
    <property type="component" value="Unassembled WGS sequence"/>
</dbReference>
<name>A0A1S1RK23_9ACTN</name>